<dbReference type="PROSITE" id="PS50296">
    <property type="entry name" value="SUI1"/>
    <property type="match status" value="1"/>
</dbReference>
<gene>
    <name evidence="4" type="ORF">P3T76_001186</name>
</gene>
<evidence type="ECO:0000313" key="5">
    <source>
        <dbReference type="Proteomes" id="UP001259832"/>
    </source>
</evidence>
<name>A0AAD9H0A4_9STRA</name>
<evidence type="ECO:0000256" key="1">
    <source>
        <dbReference type="ARBA" id="ARBA00005422"/>
    </source>
</evidence>
<evidence type="ECO:0000259" key="3">
    <source>
        <dbReference type="PROSITE" id="PS50296"/>
    </source>
</evidence>
<keyword evidence="5" id="KW-1185">Reference proteome</keyword>
<dbReference type="CDD" id="cd11566">
    <property type="entry name" value="eIF1_SUI1"/>
    <property type="match status" value="1"/>
</dbReference>
<dbReference type="PIRSF" id="PIRSF004499">
    <property type="entry name" value="SUI1_euk"/>
    <property type="match status" value="1"/>
</dbReference>
<proteinExistence type="inferred from homology"/>
<dbReference type="InterPro" id="IPR001950">
    <property type="entry name" value="SUI1"/>
</dbReference>
<keyword evidence="2" id="KW-0648">Protein biosynthesis</keyword>
<protein>
    <submittedName>
        <fullName evidence="4">Protein translation factor SUI1</fullName>
    </submittedName>
</protein>
<sequence length="112" mass="12398">MLSDILTSICRDTDAFADAKDDSSIGGGKVHVRVQQRNGRKCLTTVQGLADDLDVKRILKAFKKNFSCNGAIVKDDELGEIIQLSGDQRTNIREFLLDQEICMDAQVVLHGF</sequence>
<dbReference type="InterPro" id="IPR036877">
    <property type="entry name" value="SUI1_dom_sf"/>
</dbReference>
<evidence type="ECO:0000256" key="2">
    <source>
        <dbReference type="ARBA" id="ARBA00022917"/>
    </source>
</evidence>
<dbReference type="EMBL" id="JASMQC010000002">
    <property type="protein sequence ID" value="KAK1947176.1"/>
    <property type="molecule type" value="Genomic_DNA"/>
</dbReference>
<accession>A0AAD9H0A4</accession>
<dbReference type="InterPro" id="IPR005874">
    <property type="entry name" value="SUI1_euk"/>
</dbReference>
<reference evidence="4" key="1">
    <citation type="submission" date="2023-08" db="EMBL/GenBank/DDBJ databases">
        <title>Reference Genome Resource for the Citrus Pathogen Phytophthora citrophthora.</title>
        <authorList>
            <person name="Moller H."/>
            <person name="Coetzee B."/>
            <person name="Rose L.J."/>
            <person name="Van Niekerk J.M."/>
        </authorList>
    </citation>
    <scope>NUCLEOTIDE SEQUENCE</scope>
    <source>
        <strain evidence="4">STE-U-9442</strain>
    </source>
</reference>
<dbReference type="Gene3D" id="3.30.780.10">
    <property type="entry name" value="SUI1-like domain"/>
    <property type="match status" value="1"/>
</dbReference>
<organism evidence="4 5">
    <name type="scientific">Phytophthora citrophthora</name>
    <dbReference type="NCBI Taxonomy" id="4793"/>
    <lineage>
        <taxon>Eukaryota</taxon>
        <taxon>Sar</taxon>
        <taxon>Stramenopiles</taxon>
        <taxon>Oomycota</taxon>
        <taxon>Peronosporomycetes</taxon>
        <taxon>Peronosporales</taxon>
        <taxon>Peronosporaceae</taxon>
        <taxon>Phytophthora</taxon>
    </lineage>
</organism>
<comment type="caution">
    <text evidence="4">The sequence shown here is derived from an EMBL/GenBank/DDBJ whole genome shotgun (WGS) entry which is preliminary data.</text>
</comment>
<dbReference type="PANTHER" id="PTHR10388">
    <property type="entry name" value="EUKARYOTIC TRANSLATION INITIATION FACTOR SUI1"/>
    <property type="match status" value="1"/>
</dbReference>
<dbReference type="AlphaFoldDB" id="A0AAD9H0A4"/>
<dbReference type="Pfam" id="PF01253">
    <property type="entry name" value="SUI1"/>
    <property type="match status" value="1"/>
</dbReference>
<dbReference type="Proteomes" id="UP001259832">
    <property type="component" value="Unassembled WGS sequence"/>
</dbReference>
<dbReference type="GO" id="GO:0003743">
    <property type="term" value="F:translation initiation factor activity"/>
    <property type="evidence" value="ECO:0007669"/>
    <property type="project" value="InterPro"/>
</dbReference>
<dbReference type="SUPFAM" id="SSF55159">
    <property type="entry name" value="eIF1-like"/>
    <property type="match status" value="1"/>
</dbReference>
<evidence type="ECO:0000313" key="4">
    <source>
        <dbReference type="EMBL" id="KAK1947176.1"/>
    </source>
</evidence>
<feature type="domain" description="SUI1" evidence="3">
    <location>
        <begin position="30"/>
        <end position="100"/>
    </location>
</feature>
<comment type="similarity">
    <text evidence="1">Belongs to the SUI1 family.</text>
</comment>